<organism evidence="6 7">
    <name type="scientific">Catenuloplanes atrovinosus</name>
    <dbReference type="NCBI Taxonomy" id="137266"/>
    <lineage>
        <taxon>Bacteria</taxon>
        <taxon>Bacillati</taxon>
        <taxon>Actinomycetota</taxon>
        <taxon>Actinomycetes</taxon>
        <taxon>Micromonosporales</taxon>
        <taxon>Micromonosporaceae</taxon>
        <taxon>Catenuloplanes</taxon>
    </lineage>
</organism>
<dbReference type="InterPro" id="IPR019826">
    <property type="entry name" value="Carboxylesterase_B_AS"/>
</dbReference>
<evidence type="ECO:0000256" key="4">
    <source>
        <dbReference type="RuleBase" id="RU361235"/>
    </source>
</evidence>
<dbReference type="InterPro" id="IPR035959">
    <property type="entry name" value="RutC-like_sf"/>
</dbReference>
<comment type="similarity">
    <text evidence="1 4">Belongs to the type-B carboxylesterase/lipase family.</text>
</comment>
<protein>
    <recommendedName>
        <fullName evidence="4">Carboxylic ester hydrolase</fullName>
        <ecNumber evidence="4">3.1.1.-</ecNumber>
    </recommendedName>
</protein>
<dbReference type="InterPro" id="IPR029058">
    <property type="entry name" value="AB_hydrolase_fold"/>
</dbReference>
<dbReference type="InterPro" id="IPR002018">
    <property type="entry name" value="CarbesteraseB"/>
</dbReference>
<dbReference type="EMBL" id="JAVDYB010000001">
    <property type="protein sequence ID" value="MDR7277140.1"/>
    <property type="molecule type" value="Genomic_DNA"/>
</dbReference>
<dbReference type="EC" id="3.1.1.-" evidence="4"/>
<dbReference type="Gene3D" id="3.30.1330.40">
    <property type="entry name" value="RutC-like"/>
    <property type="match status" value="1"/>
</dbReference>
<dbReference type="GO" id="GO:0016787">
    <property type="term" value="F:hydrolase activity"/>
    <property type="evidence" value="ECO:0007669"/>
    <property type="project" value="UniProtKB-KW"/>
</dbReference>
<comment type="caution">
    <text evidence="6">The sequence shown here is derived from an EMBL/GenBank/DDBJ whole genome shotgun (WGS) entry which is preliminary data.</text>
</comment>
<evidence type="ECO:0000256" key="2">
    <source>
        <dbReference type="ARBA" id="ARBA00010515"/>
    </source>
</evidence>
<dbReference type="PANTHER" id="PTHR43142:SF1">
    <property type="entry name" value="CARBOXYLIC ESTER HYDROLASE"/>
    <property type="match status" value="1"/>
</dbReference>
<sequence>MSTTNGIVRGLRLDGHVAFLDIPYAAAPVGAGRFAAPEPHAPWDGVRDATVPGPTAPQAERRLGDIDMSAYFDGWHRGEDYLTVTVRTPDPAATGLPVMVFVHGGGFVAGSNRAALYDGSSFARDGVVLVTVNYRLGIAGFLDLPGAPANRGLLDVIAALRWVRSDIAAFGGDPDNVTLFGQSAGATIVGGVLATPEAAGLMRRAIVQSGSGLGAFTREQGARVTAAAAEILGVPAHADAFAEVGDELLVEAAGRLAGLDLRTRTAFDPLVGLSPFSLVLDAQPADALAADVDLLAGVNAEEGNLYLIPVGRYATSTAADVDAVASAAHPDPARLLAAYRSQDPAVTAPRLRAAVLGDALFGAGTWALLDAHARRADRATFAYEFTWRSPALGAAHAVELPFVFDNLDHAAVRGENRLLGAGDPPADLAARVHHAWIRFARTGDPGWPPYDTVRRTTMRIGEVWERLDDPRGPQRRAWSRDPDSRAVVTTTGAPVLPAPLAQGVRKGPVLQVSGQLPLDPTTGAISGRSVAEQTDRALRNVIAVLDAGGASLADVVMLRVYLTDPGHLPEMNTAYAAIVGEPYPARTTMYMPLPPGMLVEVDALAVLG</sequence>
<keyword evidence="7" id="KW-1185">Reference proteome</keyword>
<dbReference type="InterPro" id="IPR006175">
    <property type="entry name" value="YjgF/YER057c/UK114"/>
</dbReference>
<evidence type="ECO:0000256" key="3">
    <source>
        <dbReference type="ARBA" id="ARBA00022801"/>
    </source>
</evidence>
<dbReference type="InterPro" id="IPR002168">
    <property type="entry name" value="Lipase_GDXG_HIS_AS"/>
</dbReference>
<dbReference type="AlphaFoldDB" id="A0AAE4CD38"/>
<dbReference type="CDD" id="cd00448">
    <property type="entry name" value="YjgF_YER057c_UK114_family"/>
    <property type="match status" value="1"/>
</dbReference>
<evidence type="ECO:0000256" key="1">
    <source>
        <dbReference type="ARBA" id="ARBA00005964"/>
    </source>
</evidence>
<accession>A0AAE4CD38</accession>
<dbReference type="Pfam" id="PF01042">
    <property type="entry name" value="Ribonuc_L-PSP"/>
    <property type="match status" value="1"/>
</dbReference>
<name>A0AAE4CD38_9ACTN</name>
<dbReference type="PROSITE" id="PS00122">
    <property type="entry name" value="CARBOXYLESTERASE_B_1"/>
    <property type="match status" value="1"/>
</dbReference>
<evidence type="ECO:0000313" key="7">
    <source>
        <dbReference type="Proteomes" id="UP001183643"/>
    </source>
</evidence>
<dbReference type="Gene3D" id="3.40.50.1820">
    <property type="entry name" value="alpha/beta hydrolase"/>
    <property type="match status" value="1"/>
</dbReference>
<dbReference type="SUPFAM" id="SSF55298">
    <property type="entry name" value="YjgF-like"/>
    <property type="match status" value="1"/>
</dbReference>
<reference evidence="6" key="1">
    <citation type="submission" date="2023-07" db="EMBL/GenBank/DDBJ databases">
        <title>Sequencing the genomes of 1000 actinobacteria strains.</title>
        <authorList>
            <person name="Klenk H.-P."/>
        </authorList>
    </citation>
    <scope>NUCLEOTIDE SEQUENCE</scope>
    <source>
        <strain evidence="6">DSM 44707</strain>
    </source>
</reference>
<dbReference type="PROSITE" id="PS01173">
    <property type="entry name" value="LIPASE_GDXG_HIS"/>
    <property type="match status" value="1"/>
</dbReference>
<comment type="similarity">
    <text evidence="2">Belongs to the 'GDXG' lipolytic enzyme family.</text>
</comment>
<dbReference type="Pfam" id="PF00135">
    <property type="entry name" value="COesterase"/>
    <property type="match status" value="1"/>
</dbReference>
<dbReference type="PANTHER" id="PTHR43142">
    <property type="entry name" value="CARBOXYLIC ESTER HYDROLASE"/>
    <property type="match status" value="1"/>
</dbReference>
<evidence type="ECO:0000313" key="6">
    <source>
        <dbReference type="EMBL" id="MDR7277140.1"/>
    </source>
</evidence>
<dbReference type="RefSeq" id="WP_310369341.1">
    <property type="nucleotide sequence ID" value="NZ_JAVDYB010000001.1"/>
</dbReference>
<evidence type="ECO:0000259" key="5">
    <source>
        <dbReference type="Pfam" id="PF00135"/>
    </source>
</evidence>
<keyword evidence="3 4" id="KW-0378">Hydrolase</keyword>
<feature type="domain" description="Carboxylesterase type B" evidence="5">
    <location>
        <begin position="2"/>
        <end position="461"/>
    </location>
</feature>
<dbReference type="SUPFAM" id="SSF53474">
    <property type="entry name" value="alpha/beta-Hydrolases"/>
    <property type="match status" value="1"/>
</dbReference>
<gene>
    <name evidence="6" type="ORF">J2S41_003918</name>
</gene>
<dbReference type="Proteomes" id="UP001183643">
    <property type="component" value="Unassembled WGS sequence"/>
</dbReference>
<proteinExistence type="inferred from homology"/>